<evidence type="ECO:0000313" key="4">
    <source>
        <dbReference type="EMBL" id="MFC5947915.1"/>
    </source>
</evidence>
<gene>
    <name evidence="4" type="ORF">ACFQH9_06475</name>
</gene>
<dbReference type="Pfam" id="PF09314">
    <property type="entry name" value="DUF1972"/>
    <property type="match status" value="1"/>
</dbReference>
<keyword evidence="2" id="KW-0808">Transferase</keyword>
<protein>
    <submittedName>
        <fullName evidence="4">DUF1972 domain-containing protein</fullName>
    </submittedName>
</protein>
<keyword evidence="1" id="KW-0328">Glycosyltransferase</keyword>
<reference evidence="5" key="1">
    <citation type="journal article" date="2019" name="Int. J. Syst. Evol. Microbiol.">
        <title>The Global Catalogue of Microorganisms (GCM) 10K type strain sequencing project: providing services to taxonomists for standard genome sequencing and annotation.</title>
        <authorList>
            <consortium name="The Broad Institute Genomics Platform"/>
            <consortium name="The Broad Institute Genome Sequencing Center for Infectious Disease"/>
            <person name="Wu L."/>
            <person name="Ma J."/>
        </authorList>
    </citation>
    <scope>NUCLEOTIDE SEQUENCE [LARGE SCALE GENOMIC DNA]</scope>
    <source>
        <strain evidence="5">CGMCC 4.7397</strain>
    </source>
</reference>
<dbReference type="Proteomes" id="UP001596119">
    <property type="component" value="Unassembled WGS sequence"/>
</dbReference>
<sequence length="369" mass="40987">MIGTRGVPARYGGFETAVEEIGLRLVKAGHEVRVYCRGDDDSAEYLGMHRVRLPAMKHPVTETLSHTALSVAHLLRHRTDVALVFNAANAPLLPVIRAARIPVAVHVDGLEWKRAKWGPNGRRYYLANEQLSVALADELIADAVGIQDYYHERYRAQSMFIPYGAPIQEHCDFARLRELELDARGYHLVVARLEPENHVDVIIEGYLQSKATKPLVVVGSVPYPSDHQRHIQELAATDARVRLIGGVWDQNLLDALYAGAASYLHGHSVGGTNPSLLRAMGAGANVIAWDVNFNREVLGAYGSFFARPQQLAECIEATEADLPAAEANGVGARERAAEAYRWEDVALEYEQLCVDLLNRTRSRRTRTRI</sequence>
<proteinExistence type="predicted"/>
<organism evidence="4 5">
    <name type="scientific">Pseudonocardia lutea</name>
    <dbReference type="NCBI Taxonomy" id="2172015"/>
    <lineage>
        <taxon>Bacteria</taxon>
        <taxon>Bacillati</taxon>
        <taxon>Actinomycetota</taxon>
        <taxon>Actinomycetes</taxon>
        <taxon>Pseudonocardiales</taxon>
        <taxon>Pseudonocardiaceae</taxon>
        <taxon>Pseudonocardia</taxon>
    </lineage>
</organism>
<dbReference type="PANTHER" id="PTHR12526">
    <property type="entry name" value="GLYCOSYLTRANSFERASE"/>
    <property type="match status" value="1"/>
</dbReference>
<dbReference type="Gene3D" id="3.40.50.2000">
    <property type="entry name" value="Glycogen Phosphorylase B"/>
    <property type="match status" value="2"/>
</dbReference>
<dbReference type="PANTHER" id="PTHR12526:SF510">
    <property type="entry name" value="D-INOSITOL 3-PHOSPHATE GLYCOSYLTRANSFERASE"/>
    <property type="match status" value="1"/>
</dbReference>
<evidence type="ECO:0000256" key="2">
    <source>
        <dbReference type="ARBA" id="ARBA00022679"/>
    </source>
</evidence>
<dbReference type="RefSeq" id="WP_379564978.1">
    <property type="nucleotide sequence ID" value="NZ_JBHSQK010000011.1"/>
</dbReference>
<evidence type="ECO:0000259" key="3">
    <source>
        <dbReference type="Pfam" id="PF09314"/>
    </source>
</evidence>
<dbReference type="EMBL" id="JBHSQK010000011">
    <property type="protein sequence ID" value="MFC5947915.1"/>
    <property type="molecule type" value="Genomic_DNA"/>
</dbReference>
<feature type="domain" description="DUF1972" evidence="3">
    <location>
        <begin position="105"/>
        <end position="165"/>
    </location>
</feature>
<dbReference type="InterPro" id="IPR015393">
    <property type="entry name" value="DUF1972"/>
</dbReference>
<dbReference type="Pfam" id="PF13692">
    <property type="entry name" value="Glyco_trans_1_4"/>
    <property type="match status" value="1"/>
</dbReference>
<evidence type="ECO:0000313" key="5">
    <source>
        <dbReference type="Proteomes" id="UP001596119"/>
    </source>
</evidence>
<name>A0ABW1I3Y4_9PSEU</name>
<comment type="caution">
    <text evidence="4">The sequence shown here is derived from an EMBL/GenBank/DDBJ whole genome shotgun (WGS) entry which is preliminary data.</text>
</comment>
<accession>A0ABW1I3Y4</accession>
<evidence type="ECO:0000256" key="1">
    <source>
        <dbReference type="ARBA" id="ARBA00022676"/>
    </source>
</evidence>
<dbReference type="SUPFAM" id="SSF53756">
    <property type="entry name" value="UDP-Glycosyltransferase/glycogen phosphorylase"/>
    <property type="match status" value="1"/>
</dbReference>
<keyword evidence="5" id="KW-1185">Reference proteome</keyword>